<organism evidence="1">
    <name type="scientific">human gut metagenome</name>
    <dbReference type="NCBI Taxonomy" id="408170"/>
    <lineage>
        <taxon>unclassified sequences</taxon>
        <taxon>metagenomes</taxon>
        <taxon>organismal metagenomes</taxon>
    </lineage>
</organism>
<dbReference type="AlphaFoldDB" id="W1XMM2"/>
<name>W1XMM2_9ZZZZ</name>
<sequence>HKRDQQAQERLTGRLQALNERVPELITDSKALREELETML</sequence>
<evidence type="ECO:0000313" key="1">
    <source>
        <dbReference type="EMBL" id="ETJ31381.1"/>
    </source>
</evidence>
<protein>
    <submittedName>
        <fullName evidence="1">Uncharacterized protein</fullName>
    </submittedName>
</protein>
<feature type="non-terminal residue" evidence="1">
    <location>
        <position position="1"/>
    </location>
</feature>
<gene>
    <name evidence="1" type="ORF">Q604_UNBC14121G0002</name>
</gene>
<proteinExistence type="predicted"/>
<reference evidence="1" key="1">
    <citation type="submission" date="2013-12" db="EMBL/GenBank/DDBJ databases">
        <title>A Varibaculum cambriense genome reconstructed from a premature infant gut community with otherwise low bacterial novelty that shifts toward anaerobic metabolism during the third week of life.</title>
        <authorList>
            <person name="Brown C.T."/>
            <person name="Sharon I."/>
            <person name="Thomas B.C."/>
            <person name="Castelle C.J."/>
            <person name="Morowitz M.J."/>
            <person name="Banfield J.F."/>
        </authorList>
    </citation>
    <scope>NUCLEOTIDE SEQUENCE</scope>
</reference>
<accession>W1XMM2</accession>
<dbReference type="EMBL" id="AZMM01014121">
    <property type="protein sequence ID" value="ETJ31381.1"/>
    <property type="molecule type" value="Genomic_DNA"/>
</dbReference>
<comment type="caution">
    <text evidence="1">The sequence shown here is derived from an EMBL/GenBank/DDBJ whole genome shotgun (WGS) entry which is preliminary data.</text>
</comment>